<dbReference type="SUPFAM" id="SSF56349">
    <property type="entry name" value="DNA breaking-rejoining enzymes"/>
    <property type="match status" value="1"/>
</dbReference>
<dbReference type="InterPro" id="IPR013762">
    <property type="entry name" value="Integrase-like_cat_sf"/>
</dbReference>
<evidence type="ECO:0000256" key="3">
    <source>
        <dbReference type="ARBA" id="ARBA00023125"/>
    </source>
</evidence>
<dbReference type="Gene3D" id="1.10.443.10">
    <property type="entry name" value="Intergrase catalytic core"/>
    <property type="match status" value="1"/>
</dbReference>
<dbReference type="InterPro" id="IPR044068">
    <property type="entry name" value="CB"/>
</dbReference>
<dbReference type="EMBL" id="NAAD01000009">
    <property type="protein sequence ID" value="ORJ60290.1"/>
    <property type="molecule type" value="Genomic_DNA"/>
</dbReference>
<dbReference type="Pfam" id="PF22022">
    <property type="entry name" value="Phage_int_M"/>
    <property type="match status" value="1"/>
</dbReference>
<evidence type="ECO:0000259" key="6">
    <source>
        <dbReference type="PROSITE" id="PS51898"/>
    </source>
</evidence>
<evidence type="ECO:0008006" key="10">
    <source>
        <dbReference type="Google" id="ProtNLM"/>
    </source>
</evidence>
<dbReference type="Pfam" id="PF00589">
    <property type="entry name" value="Phage_integrase"/>
    <property type="match status" value="1"/>
</dbReference>
<dbReference type="InterPro" id="IPR010998">
    <property type="entry name" value="Integrase_recombinase_N"/>
</dbReference>
<dbReference type="InterPro" id="IPR002104">
    <property type="entry name" value="Integrase_catalytic"/>
</dbReference>
<evidence type="ECO:0000313" key="8">
    <source>
        <dbReference type="EMBL" id="ORJ60290.1"/>
    </source>
</evidence>
<keyword evidence="9" id="KW-1185">Reference proteome</keyword>
<dbReference type="Gene3D" id="1.10.150.130">
    <property type="match status" value="1"/>
</dbReference>
<dbReference type="CDD" id="cd01189">
    <property type="entry name" value="INT_ICEBs1_C_like"/>
    <property type="match status" value="1"/>
</dbReference>
<keyword evidence="4" id="KW-0233">DNA recombination</keyword>
<dbReference type="RefSeq" id="WP_085010363.1">
    <property type="nucleotide sequence ID" value="NZ_NAAD01000009.1"/>
</dbReference>
<evidence type="ECO:0000259" key="7">
    <source>
        <dbReference type="PROSITE" id="PS51900"/>
    </source>
</evidence>
<dbReference type="GO" id="GO:0015074">
    <property type="term" value="P:DNA integration"/>
    <property type="evidence" value="ECO:0007669"/>
    <property type="project" value="UniProtKB-KW"/>
</dbReference>
<dbReference type="InterPro" id="IPR050808">
    <property type="entry name" value="Phage_Integrase"/>
</dbReference>
<evidence type="ECO:0000256" key="5">
    <source>
        <dbReference type="PROSITE-ProRule" id="PRU01248"/>
    </source>
</evidence>
<comment type="similarity">
    <text evidence="1">Belongs to the 'phage' integrase family.</text>
</comment>
<reference evidence="8 9" key="1">
    <citation type="submission" date="2017-03" db="EMBL/GenBank/DDBJ databases">
        <title>Genome sequence of Geothermobacter sp. EPR-M, Deep-Sea Iron Reducer.</title>
        <authorList>
            <person name="Tully B."/>
            <person name="Savalia P."/>
            <person name="Abuyen K."/>
            <person name="Baughan C."/>
            <person name="Romero E."/>
            <person name="Ronkowski C."/>
            <person name="Torres B."/>
            <person name="Tremblay J."/>
            <person name="Trujillo A."/>
            <person name="Tyler M."/>
            <person name="Perez-Rodriguez I."/>
            <person name="Amend J."/>
        </authorList>
    </citation>
    <scope>NUCLEOTIDE SEQUENCE [LARGE SCALE GENOMIC DNA]</scope>
    <source>
        <strain evidence="8 9">EPR-M</strain>
    </source>
</reference>
<dbReference type="PROSITE" id="PS51898">
    <property type="entry name" value="TYR_RECOMBINASE"/>
    <property type="match status" value="1"/>
</dbReference>
<name>A0A1X0Y508_9BACT</name>
<dbReference type="GO" id="GO:0006310">
    <property type="term" value="P:DNA recombination"/>
    <property type="evidence" value="ECO:0007669"/>
    <property type="project" value="UniProtKB-KW"/>
</dbReference>
<dbReference type="STRING" id="1969733.B5V00_08545"/>
<evidence type="ECO:0000256" key="4">
    <source>
        <dbReference type="ARBA" id="ARBA00023172"/>
    </source>
</evidence>
<dbReference type="PANTHER" id="PTHR30629">
    <property type="entry name" value="PROPHAGE INTEGRASE"/>
    <property type="match status" value="1"/>
</dbReference>
<evidence type="ECO:0000256" key="2">
    <source>
        <dbReference type="ARBA" id="ARBA00022908"/>
    </source>
</evidence>
<dbReference type="InterPro" id="IPR011010">
    <property type="entry name" value="DNA_brk_join_enz"/>
</dbReference>
<evidence type="ECO:0000313" key="9">
    <source>
        <dbReference type="Proteomes" id="UP000193136"/>
    </source>
</evidence>
<keyword evidence="3 5" id="KW-0238">DNA-binding</keyword>
<dbReference type="AlphaFoldDB" id="A0A1X0Y508"/>
<organism evidence="8 9">
    <name type="scientific">Geothermobacter hydrogeniphilus</name>
    <dbReference type="NCBI Taxonomy" id="1969733"/>
    <lineage>
        <taxon>Bacteria</taxon>
        <taxon>Pseudomonadati</taxon>
        <taxon>Thermodesulfobacteriota</taxon>
        <taxon>Desulfuromonadia</taxon>
        <taxon>Desulfuromonadales</taxon>
        <taxon>Geothermobacteraceae</taxon>
        <taxon>Geothermobacter</taxon>
    </lineage>
</organism>
<feature type="domain" description="Tyr recombinase" evidence="6">
    <location>
        <begin position="202"/>
        <end position="385"/>
    </location>
</feature>
<dbReference type="OrthoDB" id="5391994at2"/>
<feature type="domain" description="Core-binding (CB)" evidence="7">
    <location>
        <begin position="95"/>
        <end position="182"/>
    </location>
</feature>
<comment type="caution">
    <text evidence="8">The sequence shown here is derived from an EMBL/GenBank/DDBJ whole genome shotgun (WGS) entry which is preliminary data.</text>
</comment>
<evidence type="ECO:0000256" key="1">
    <source>
        <dbReference type="ARBA" id="ARBA00008857"/>
    </source>
</evidence>
<proteinExistence type="inferred from homology"/>
<gene>
    <name evidence="8" type="ORF">B5V00_08545</name>
</gene>
<dbReference type="PANTHER" id="PTHR30629:SF2">
    <property type="entry name" value="PROPHAGE INTEGRASE INTS-RELATED"/>
    <property type="match status" value="1"/>
</dbReference>
<accession>A0A1X0Y508</accession>
<dbReference type="PROSITE" id="PS51900">
    <property type="entry name" value="CB"/>
    <property type="match status" value="1"/>
</dbReference>
<sequence>MGSLRQRNGLLFFDFRYQGVRCREQTTLPDTPGNRRKLEPILARIEQSIKLGTFKYADFFPGSPRAEVFRDDPAVDKRRTVLDNSPAGLQGRDIPNFKTFALTWYEENEIRWRRSYRKMMLRTMELHLYPRFGEYQVNEIDRSMILKFRSWLGREQPDGKVLSPVRINHIMTPLKMILSEASERFGFSNPAVNIKALKVPRSDVHPFSLDEVKLFLANVRADFRDYYTVRFFTGLRTGEIDGLQWKYVDFDNRLILVRETIVDGVLDITKTPGSVREVWMSTPVFEALKNQFQATGKANRFVFCNRKGNPLRHRDITKRVWYPTLARLGLERRTPYQTRHTAATLWLGAGENPEWIAKQMGHATTHMLFTVYSRFVPNLTRKDGSAFERLMISAMKGDDDATDSRAC</sequence>
<keyword evidence="2" id="KW-0229">DNA integration</keyword>
<dbReference type="InterPro" id="IPR053876">
    <property type="entry name" value="Phage_int_M"/>
</dbReference>
<dbReference type="InterPro" id="IPR022000">
    <property type="entry name" value="Min27-like_integrase_DNA_bind"/>
</dbReference>
<dbReference type="Pfam" id="PF12167">
    <property type="entry name" value="Arm-DNA-bind_2"/>
    <property type="match status" value="1"/>
</dbReference>
<protein>
    <recommendedName>
        <fullName evidence="10">Integrase</fullName>
    </recommendedName>
</protein>
<dbReference type="GO" id="GO:0003677">
    <property type="term" value="F:DNA binding"/>
    <property type="evidence" value="ECO:0007669"/>
    <property type="project" value="UniProtKB-UniRule"/>
</dbReference>
<dbReference type="Proteomes" id="UP000193136">
    <property type="component" value="Unassembled WGS sequence"/>
</dbReference>